<evidence type="ECO:0000256" key="7">
    <source>
        <dbReference type="ARBA" id="ARBA00029447"/>
    </source>
</evidence>
<evidence type="ECO:0000259" key="11">
    <source>
        <dbReference type="PROSITE" id="PS50885"/>
    </source>
</evidence>
<feature type="transmembrane region" description="Helical" evidence="9">
    <location>
        <begin position="296"/>
        <end position="317"/>
    </location>
</feature>
<evidence type="ECO:0000256" key="1">
    <source>
        <dbReference type="ARBA" id="ARBA00004651"/>
    </source>
</evidence>
<feature type="transmembrane region" description="Helical" evidence="9">
    <location>
        <begin position="16"/>
        <end position="38"/>
    </location>
</feature>
<dbReference type="SUPFAM" id="SSF103190">
    <property type="entry name" value="Sensory domain-like"/>
    <property type="match status" value="1"/>
</dbReference>
<dbReference type="InterPro" id="IPR029151">
    <property type="entry name" value="Sensor-like_sf"/>
</dbReference>
<accession>A0A1T5DCM0</accession>
<dbReference type="PROSITE" id="PS50111">
    <property type="entry name" value="CHEMOTAXIS_TRANSDUC_2"/>
    <property type="match status" value="1"/>
</dbReference>
<proteinExistence type="inferred from homology"/>
<dbReference type="Gene3D" id="1.10.287.950">
    <property type="entry name" value="Methyl-accepting chemotaxis protein"/>
    <property type="match status" value="1"/>
</dbReference>
<dbReference type="Pfam" id="PF00672">
    <property type="entry name" value="HAMP"/>
    <property type="match status" value="1"/>
</dbReference>
<name>A0A1T5DCM0_9FIRM</name>
<dbReference type="Pfam" id="PF17203">
    <property type="entry name" value="sCache_3_2"/>
    <property type="match status" value="1"/>
</dbReference>
<dbReference type="Gene3D" id="3.30.450.20">
    <property type="entry name" value="PAS domain"/>
    <property type="match status" value="1"/>
</dbReference>
<dbReference type="GO" id="GO:0005886">
    <property type="term" value="C:plasma membrane"/>
    <property type="evidence" value="ECO:0007669"/>
    <property type="project" value="UniProtKB-SubCell"/>
</dbReference>
<keyword evidence="4 9" id="KW-1133">Transmembrane helix</keyword>
<dbReference type="PRINTS" id="PR00260">
    <property type="entry name" value="CHEMTRNSDUCR"/>
</dbReference>
<dbReference type="SUPFAM" id="SSF58104">
    <property type="entry name" value="Methyl-accepting chemotaxis protein (MCP) signaling domain"/>
    <property type="match status" value="1"/>
</dbReference>
<dbReference type="GO" id="GO:0007165">
    <property type="term" value="P:signal transduction"/>
    <property type="evidence" value="ECO:0007669"/>
    <property type="project" value="UniProtKB-KW"/>
</dbReference>
<feature type="domain" description="Methyl-accepting transducer" evidence="10">
    <location>
        <begin position="392"/>
        <end position="649"/>
    </location>
</feature>
<keyword evidence="2" id="KW-1003">Cell membrane</keyword>
<dbReference type="GO" id="GO:0006935">
    <property type="term" value="P:chemotaxis"/>
    <property type="evidence" value="ECO:0007669"/>
    <property type="project" value="InterPro"/>
</dbReference>
<keyword evidence="13" id="KW-1185">Reference proteome</keyword>
<evidence type="ECO:0000256" key="9">
    <source>
        <dbReference type="SAM" id="Phobius"/>
    </source>
</evidence>
<evidence type="ECO:0000313" key="12">
    <source>
        <dbReference type="EMBL" id="SKB69317.1"/>
    </source>
</evidence>
<dbReference type="AlphaFoldDB" id="A0A1T5DCM0"/>
<evidence type="ECO:0000256" key="6">
    <source>
        <dbReference type="ARBA" id="ARBA00023224"/>
    </source>
</evidence>
<dbReference type="InterPro" id="IPR033463">
    <property type="entry name" value="sCache_3"/>
</dbReference>
<comment type="subcellular location">
    <subcellularLocation>
        <location evidence="1">Cell membrane</location>
        <topology evidence="1">Multi-pass membrane protein</topology>
    </subcellularLocation>
</comment>
<dbReference type="Gene3D" id="6.10.340.10">
    <property type="match status" value="1"/>
</dbReference>
<keyword evidence="3 9" id="KW-0812">Transmembrane</keyword>
<dbReference type="PANTHER" id="PTHR32089">
    <property type="entry name" value="METHYL-ACCEPTING CHEMOTAXIS PROTEIN MCPB"/>
    <property type="match status" value="1"/>
</dbReference>
<dbReference type="PANTHER" id="PTHR32089:SF112">
    <property type="entry name" value="LYSOZYME-LIKE PROTEIN-RELATED"/>
    <property type="match status" value="1"/>
</dbReference>
<dbReference type="GO" id="GO:0004888">
    <property type="term" value="F:transmembrane signaling receptor activity"/>
    <property type="evidence" value="ECO:0007669"/>
    <property type="project" value="InterPro"/>
</dbReference>
<gene>
    <name evidence="12" type="ORF">SAMN02745120_2717</name>
</gene>
<keyword evidence="5 9" id="KW-0472">Membrane</keyword>
<evidence type="ECO:0000256" key="4">
    <source>
        <dbReference type="ARBA" id="ARBA00022989"/>
    </source>
</evidence>
<dbReference type="CDD" id="cd06225">
    <property type="entry name" value="HAMP"/>
    <property type="match status" value="1"/>
</dbReference>
<dbReference type="SMART" id="SM00283">
    <property type="entry name" value="MA"/>
    <property type="match status" value="1"/>
</dbReference>
<keyword evidence="6 8" id="KW-0807">Transducer</keyword>
<evidence type="ECO:0000256" key="2">
    <source>
        <dbReference type="ARBA" id="ARBA00022475"/>
    </source>
</evidence>
<dbReference type="PROSITE" id="PS50885">
    <property type="entry name" value="HAMP"/>
    <property type="match status" value="1"/>
</dbReference>
<dbReference type="InterPro" id="IPR003660">
    <property type="entry name" value="HAMP_dom"/>
</dbReference>
<evidence type="ECO:0000256" key="5">
    <source>
        <dbReference type="ARBA" id="ARBA00023136"/>
    </source>
</evidence>
<dbReference type="Pfam" id="PF00015">
    <property type="entry name" value="MCPsignal"/>
    <property type="match status" value="1"/>
</dbReference>
<dbReference type="Proteomes" id="UP000243406">
    <property type="component" value="Unassembled WGS sequence"/>
</dbReference>
<dbReference type="InterPro" id="IPR004089">
    <property type="entry name" value="MCPsignal_dom"/>
</dbReference>
<evidence type="ECO:0000259" key="10">
    <source>
        <dbReference type="PROSITE" id="PS50111"/>
    </source>
</evidence>
<organism evidence="12 13">
    <name type="scientific">Acetoanaerobium noterae</name>
    <dbReference type="NCBI Taxonomy" id="745369"/>
    <lineage>
        <taxon>Bacteria</taxon>
        <taxon>Bacillati</taxon>
        <taxon>Bacillota</taxon>
        <taxon>Clostridia</taxon>
        <taxon>Peptostreptococcales</taxon>
        <taxon>Filifactoraceae</taxon>
        <taxon>Acetoanaerobium</taxon>
    </lineage>
</organism>
<dbReference type="OrthoDB" id="369336at2"/>
<protein>
    <submittedName>
        <fullName evidence="12">Methyl-accepting chemotaxis protein</fullName>
    </submittedName>
</protein>
<evidence type="ECO:0000313" key="13">
    <source>
        <dbReference type="Proteomes" id="UP000243406"/>
    </source>
</evidence>
<dbReference type="EMBL" id="FUYN01000008">
    <property type="protein sequence ID" value="SKB69317.1"/>
    <property type="molecule type" value="Genomic_DNA"/>
</dbReference>
<evidence type="ECO:0000256" key="8">
    <source>
        <dbReference type="PROSITE-ProRule" id="PRU00284"/>
    </source>
</evidence>
<feature type="domain" description="HAMP" evidence="11">
    <location>
        <begin position="318"/>
        <end position="373"/>
    </location>
</feature>
<sequence length="678" mass="74804">MNVEKSQKGKSIKVKLLFVPLIVILVGVFVIGAVSSVLTKNSLLAEMRENGFFLTHSFVDRLNDNSQALGSMNEMLSEKIISTGNTIVSNSGSLSMEYLQTLAKDLNVDEINWFNPQGMIVYSNFADYIGWQAPSDHAAMAFANGTEKTQIEAIRQDAESKEYKQYGYVRGNDGYYAQVGIKADVVQKFSDQFSYQTLIDNIVDDEKIVYALFIDKNLIATAHSNKDRIGITLTDEGSKAAAVDKKEYASEYYYEAGKIDVYDILMPVEVAGEHLGAINIGFSMESVNVAIAKNNMMIAIAGLLIFAILALILYTNLSGSIKIINKLRGHLLEMASGDFSHDVEANLLNKQDEFGQMANALSEMKTSIRAMLFTLIARSDQIHEASNRFAEVSKKTEFTSKEISKAIEEIANGATSQAKDTEQASENVSEMEEAIEKDFEHIKELNHSVAQIDKQKNEGFVLLNEVVSQTDSNMKSSDMIYKIILNNNESAEKIEVASQMIQNIADQTNLLALNAAIEAARAGEAGRGFAVVADEIRKLAEQSNDFTNDIKTIIDELRQKSTGAVEAMVQVKDIVNKQNISVKSTEEKFEMIAQAIETVKDVIEKLNQSSKIMNMNKDAIVNLMHNLSAVSEENAAGTEEASASMQQQLESISMISESGEELALIADELKSLIDKFKV</sequence>
<evidence type="ECO:0000256" key="3">
    <source>
        <dbReference type="ARBA" id="ARBA00022692"/>
    </source>
</evidence>
<dbReference type="InterPro" id="IPR004090">
    <property type="entry name" value="Chemotax_Me-accpt_rcpt"/>
</dbReference>
<reference evidence="13" key="1">
    <citation type="submission" date="2017-02" db="EMBL/GenBank/DDBJ databases">
        <authorList>
            <person name="Varghese N."/>
            <person name="Submissions S."/>
        </authorList>
    </citation>
    <scope>NUCLEOTIDE SEQUENCE [LARGE SCALE GENOMIC DNA]</scope>
    <source>
        <strain evidence="13">ATCC 35199</strain>
    </source>
</reference>
<comment type="similarity">
    <text evidence="7">Belongs to the methyl-accepting chemotaxis (MCP) protein family.</text>
</comment>